<dbReference type="NCBIfam" id="TIGR00791">
    <property type="entry name" value="gntP"/>
    <property type="match status" value="1"/>
</dbReference>
<evidence type="ECO:0000256" key="6">
    <source>
        <dbReference type="ARBA" id="ARBA00023136"/>
    </source>
</evidence>
<feature type="transmembrane region" description="Helical" evidence="8">
    <location>
        <begin position="69"/>
        <end position="90"/>
    </location>
</feature>
<organism evidence="9 10">
    <name type="scientific">Novosphingobium humi</name>
    <dbReference type="NCBI Taxonomy" id="2282397"/>
    <lineage>
        <taxon>Bacteria</taxon>
        <taxon>Pseudomonadati</taxon>
        <taxon>Pseudomonadota</taxon>
        <taxon>Alphaproteobacteria</taxon>
        <taxon>Sphingomonadales</taxon>
        <taxon>Sphingomonadaceae</taxon>
        <taxon>Novosphingobium</taxon>
    </lineage>
</organism>
<keyword evidence="3" id="KW-1003">Cell membrane</keyword>
<dbReference type="InterPro" id="IPR003474">
    <property type="entry name" value="Glcn_transporter"/>
</dbReference>
<dbReference type="EMBL" id="CP117417">
    <property type="protein sequence ID" value="WCT77209.1"/>
    <property type="molecule type" value="Genomic_DNA"/>
</dbReference>
<keyword evidence="10" id="KW-1185">Reference proteome</keyword>
<keyword evidence="6 8" id="KW-0472">Membrane</keyword>
<evidence type="ECO:0000256" key="5">
    <source>
        <dbReference type="ARBA" id="ARBA00022989"/>
    </source>
</evidence>
<gene>
    <name evidence="9" type="ORF">PQ457_15020</name>
</gene>
<evidence type="ECO:0000313" key="9">
    <source>
        <dbReference type="EMBL" id="WCT77209.1"/>
    </source>
</evidence>
<feature type="transmembrane region" description="Helical" evidence="8">
    <location>
        <begin position="345"/>
        <end position="372"/>
    </location>
</feature>
<feature type="transmembrane region" description="Helical" evidence="8">
    <location>
        <begin position="384"/>
        <end position="401"/>
    </location>
</feature>
<dbReference type="PANTHER" id="PTHR30354:SF22">
    <property type="entry name" value="HIGH-AFFINITY GLUCONATE TRANSPORTER"/>
    <property type="match status" value="1"/>
</dbReference>
<comment type="subcellular location">
    <subcellularLocation>
        <location evidence="1">Cell membrane</location>
        <topology evidence="1">Multi-pass membrane protein</topology>
    </subcellularLocation>
</comment>
<dbReference type="Proteomes" id="UP001218231">
    <property type="component" value="Chromosome"/>
</dbReference>
<protein>
    <submittedName>
        <fullName evidence="9">Gluconate:H+ symporter</fullName>
    </submittedName>
</protein>
<keyword evidence="4 8" id="KW-0812">Transmembrane</keyword>
<sequence>MAAADLWLLGISVGGIALAILLIARLGLHPFVGLLSGAFAIGLAAQLPPDKLAQTIEKGFGDILRGTGMVVALGLGLGAMLQISGGARALARAVLDRTGERYATLGGLAAALLIGMPLFFETGTVLLLPIIAAGMAGQKISNGGQSATLRLRVMLSTLAGLSVLHALMPPHPGPLIAVRELGADPARTMLLGLIAAVPTALIAGPLLARFTTRGVVTENLPLIEPDEGLACPAWRALIVLLLPVGLIAAGALMRMGGGEVSPAVALVSDPVVALLLANGAGLVLLLGPRMADRTLQDMIWREAMLPAGGILLGIGAGGALKQVLVDIGLPAMFGRLAQANFVGPVVMAWLVAAAIRVATGSATVATITASAIMAGVVGGHGVDPSLIVMAIGAGSVFFSHVNDPGFWLVKAYLGTSTRDTFRTWSMLESAISVVGLGCVLILARVV</sequence>
<feature type="transmembrane region" description="Helical" evidence="8">
    <location>
        <begin position="303"/>
        <end position="325"/>
    </location>
</feature>
<evidence type="ECO:0000256" key="4">
    <source>
        <dbReference type="ARBA" id="ARBA00022692"/>
    </source>
</evidence>
<feature type="transmembrane region" description="Helical" evidence="8">
    <location>
        <begin position="229"/>
        <end position="251"/>
    </location>
</feature>
<proteinExistence type="inferred from homology"/>
<evidence type="ECO:0000256" key="3">
    <source>
        <dbReference type="ARBA" id="ARBA00022475"/>
    </source>
</evidence>
<reference evidence="9 10" key="1">
    <citation type="submission" date="2023-02" db="EMBL/GenBank/DDBJ databases">
        <title>Genome sequence of Novosphingobium humi KACC 19094.</title>
        <authorList>
            <person name="Kim S."/>
            <person name="Heo J."/>
            <person name="Kwon S.-W."/>
        </authorList>
    </citation>
    <scope>NUCLEOTIDE SEQUENCE [LARGE SCALE GENOMIC DNA]</scope>
    <source>
        <strain evidence="9 10">KACC 19094</strain>
    </source>
</reference>
<feature type="transmembrane region" description="Helical" evidence="8">
    <location>
        <begin position="271"/>
        <end position="291"/>
    </location>
</feature>
<feature type="transmembrane region" description="Helical" evidence="8">
    <location>
        <begin position="6"/>
        <end position="24"/>
    </location>
</feature>
<evidence type="ECO:0000256" key="7">
    <source>
        <dbReference type="ARBA" id="ARBA00049663"/>
    </source>
</evidence>
<evidence type="ECO:0000256" key="1">
    <source>
        <dbReference type="ARBA" id="ARBA00004651"/>
    </source>
</evidence>
<dbReference type="PANTHER" id="PTHR30354">
    <property type="entry name" value="GNT FAMILY GLUCONATE TRANSPORTER"/>
    <property type="match status" value="1"/>
</dbReference>
<evidence type="ECO:0000256" key="8">
    <source>
        <dbReference type="SAM" id="Phobius"/>
    </source>
</evidence>
<dbReference type="Pfam" id="PF02447">
    <property type="entry name" value="GntP_permease"/>
    <property type="match status" value="1"/>
</dbReference>
<name>A0ABY7TVE8_9SPHN</name>
<feature type="transmembrane region" description="Helical" evidence="8">
    <location>
        <begin position="421"/>
        <end position="443"/>
    </location>
</feature>
<dbReference type="RefSeq" id="WP_273617591.1">
    <property type="nucleotide sequence ID" value="NZ_CP117417.1"/>
</dbReference>
<evidence type="ECO:0000256" key="2">
    <source>
        <dbReference type="ARBA" id="ARBA00022448"/>
    </source>
</evidence>
<keyword evidence="2" id="KW-0813">Transport</keyword>
<evidence type="ECO:0000313" key="10">
    <source>
        <dbReference type="Proteomes" id="UP001218231"/>
    </source>
</evidence>
<accession>A0ABY7TVE8</accession>
<comment type="similarity">
    <text evidence="7">Belongs to the GntP permease family.</text>
</comment>
<feature type="transmembrane region" description="Helical" evidence="8">
    <location>
        <begin position="188"/>
        <end position="208"/>
    </location>
</feature>
<keyword evidence="5 8" id="KW-1133">Transmembrane helix</keyword>